<keyword evidence="5 7" id="KW-0472">Membrane</keyword>
<dbReference type="SUPFAM" id="SSF47928">
    <property type="entry name" value="N-terminal domain of the delta subunit of the F1F0-ATP synthase"/>
    <property type="match status" value="1"/>
</dbReference>
<keyword evidence="7" id="KW-1003">Cell membrane</keyword>
<dbReference type="PROSITE" id="PS00389">
    <property type="entry name" value="ATPASE_DELTA"/>
    <property type="match status" value="1"/>
</dbReference>
<keyword evidence="3 7" id="KW-0375">Hydrogen ion transport</keyword>
<keyword evidence="4 7" id="KW-0406">Ion transport</keyword>
<protein>
    <recommendedName>
        <fullName evidence="7">ATP synthase subunit delta</fullName>
    </recommendedName>
    <alternativeName>
        <fullName evidence="7">ATP synthase F(1) sector subunit delta</fullName>
    </alternativeName>
    <alternativeName>
        <fullName evidence="7">F-type ATPase subunit delta</fullName>
        <shortName evidence="7">F-ATPase subunit delta</shortName>
    </alternativeName>
</protein>
<dbReference type="GO" id="GO:0005886">
    <property type="term" value="C:plasma membrane"/>
    <property type="evidence" value="ECO:0007669"/>
    <property type="project" value="UniProtKB-SubCell"/>
</dbReference>
<dbReference type="GO" id="GO:0045259">
    <property type="term" value="C:proton-transporting ATP synthase complex"/>
    <property type="evidence" value="ECO:0007669"/>
    <property type="project" value="UniProtKB-KW"/>
</dbReference>
<comment type="function">
    <text evidence="7">This protein is part of the stalk that links CF(0) to CF(1). It either transmits conformational changes from CF(0) to CF(1) or is implicated in proton conduction.</text>
</comment>
<dbReference type="InterPro" id="IPR000711">
    <property type="entry name" value="ATPase_OSCP/dsu"/>
</dbReference>
<dbReference type="GO" id="GO:0046933">
    <property type="term" value="F:proton-transporting ATP synthase activity, rotational mechanism"/>
    <property type="evidence" value="ECO:0007669"/>
    <property type="project" value="UniProtKB-UniRule"/>
</dbReference>
<reference evidence="8" key="2">
    <citation type="journal article" date="2024" name="Antonie Van Leeuwenhoek">
        <title>Roseihalotalea indica gen. nov., sp. nov., a halophilic Bacteroidetes from mesopelagic Southwest Indian Ocean with higher carbohydrate metabolic potential.</title>
        <authorList>
            <person name="Chen B."/>
            <person name="Zhang M."/>
            <person name="Lin D."/>
            <person name="Ye J."/>
            <person name="Tang K."/>
        </authorList>
    </citation>
    <scope>NUCLEOTIDE SEQUENCE</scope>
    <source>
        <strain evidence="8">TK19036</strain>
    </source>
</reference>
<evidence type="ECO:0000256" key="4">
    <source>
        <dbReference type="ARBA" id="ARBA00023065"/>
    </source>
</evidence>
<reference evidence="8" key="1">
    <citation type="journal article" date="2023" name="Comput. Struct. Biotechnol. J.">
        <title>Discovery of a novel marine Bacteroidetes with a rich repertoire of carbohydrate-active enzymes.</title>
        <authorList>
            <person name="Chen B."/>
            <person name="Liu G."/>
            <person name="Chen Q."/>
            <person name="Wang H."/>
            <person name="Liu L."/>
            <person name="Tang K."/>
        </authorList>
    </citation>
    <scope>NUCLEOTIDE SEQUENCE</scope>
    <source>
        <strain evidence="8">TK19036</strain>
    </source>
</reference>
<evidence type="ECO:0000256" key="2">
    <source>
        <dbReference type="ARBA" id="ARBA00022448"/>
    </source>
</evidence>
<dbReference type="HAMAP" id="MF_01416">
    <property type="entry name" value="ATP_synth_delta_bact"/>
    <property type="match status" value="1"/>
</dbReference>
<evidence type="ECO:0000256" key="7">
    <source>
        <dbReference type="HAMAP-Rule" id="MF_01416"/>
    </source>
</evidence>
<keyword evidence="6 7" id="KW-0066">ATP synthesis</keyword>
<keyword evidence="7" id="KW-0139">CF(1)</keyword>
<evidence type="ECO:0000256" key="1">
    <source>
        <dbReference type="ARBA" id="ARBA00004370"/>
    </source>
</evidence>
<dbReference type="Pfam" id="PF00213">
    <property type="entry name" value="OSCP"/>
    <property type="match status" value="1"/>
</dbReference>
<evidence type="ECO:0000256" key="3">
    <source>
        <dbReference type="ARBA" id="ARBA00022781"/>
    </source>
</evidence>
<gene>
    <name evidence="7 8" type="primary">atpH</name>
    <name evidence="8" type="ORF">K4G66_03045</name>
</gene>
<evidence type="ECO:0000256" key="5">
    <source>
        <dbReference type="ARBA" id="ARBA00023136"/>
    </source>
</evidence>
<dbReference type="InterPro" id="IPR020781">
    <property type="entry name" value="ATPase_OSCP/d_CS"/>
</dbReference>
<dbReference type="InterPro" id="IPR026015">
    <property type="entry name" value="ATP_synth_OSCP/delta_N_sf"/>
</dbReference>
<keyword evidence="2 7" id="KW-0813">Transport</keyword>
<comment type="function">
    <text evidence="7">F(1)F(0) ATP synthase produces ATP from ADP in the presence of a proton or sodium gradient. F-type ATPases consist of two structural domains, F(1) containing the extramembraneous catalytic core and F(0) containing the membrane proton channel, linked together by a central stalk and a peripheral stalk. During catalysis, ATP synthesis in the catalytic domain of F(1) is coupled via a rotary mechanism of the central stalk subunits to proton translocation.</text>
</comment>
<evidence type="ECO:0000313" key="8">
    <source>
        <dbReference type="EMBL" id="WKN37683.1"/>
    </source>
</evidence>
<comment type="subcellular location">
    <subcellularLocation>
        <location evidence="7">Cell membrane</location>
        <topology evidence="7">Peripheral membrane protein</topology>
    </subcellularLocation>
    <subcellularLocation>
        <location evidence="1">Membrane</location>
    </subcellularLocation>
</comment>
<dbReference type="AlphaFoldDB" id="A0AA49GQI8"/>
<sequence>MTDVRVASRYAKSLIELAIEKNALEDIYKDMQLFSETCQSNRDFLLMLKNPIINHNKKKAILYKIFQGRVNEASLAIFDIITRKNREAILPSIAEEFISQYRQYNGIDKVVVTSSVPLTSELRQKLISNIKERTGKKVDLTEKVDPNLIGGFVLQIGDRMMDNSVKSKLKALEYEFTDETYNKEF</sequence>
<dbReference type="PRINTS" id="PR00125">
    <property type="entry name" value="ATPASEDELTA"/>
</dbReference>
<comment type="similarity">
    <text evidence="7">Belongs to the ATPase delta chain family.</text>
</comment>
<dbReference type="Gene3D" id="1.10.520.20">
    <property type="entry name" value="N-terminal domain of the delta subunit of the F1F0-ATP synthase"/>
    <property type="match status" value="1"/>
</dbReference>
<evidence type="ECO:0000256" key="6">
    <source>
        <dbReference type="ARBA" id="ARBA00023310"/>
    </source>
</evidence>
<dbReference type="NCBIfam" id="TIGR01145">
    <property type="entry name" value="ATP_synt_delta"/>
    <property type="match status" value="1"/>
</dbReference>
<accession>A0AA49GQI8</accession>
<proteinExistence type="inferred from homology"/>
<dbReference type="EMBL" id="CP120682">
    <property type="protein sequence ID" value="WKN37683.1"/>
    <property type="molecule type" value="Genomic_DNA"/>
</dbReference>
<name>A0AA49GQI8_9BACT</name>
<organism evidence="8">
    <name type="scientific">Roseihalotalea indica</name>
    <dbReference type="NCBI Taxonomy" id="2867963"/>
    <lineage>
        <taxon>Bacteria</taxon>
        <taxon>Pseudomonadati</taxon>
        <taxon>Bacteroidota</taxon>
        <taxon>Cytophagia</taxon>
        <taxon>Cytophagales</taxon>
        <taxon>Catalimonadaceae</taxon>
        <taxon>Roseihalotalea</taxon>
    </lineage>
</organism>
<dbReference type="PANTHER" id="PTHR11910">
    <property type="entry name" value="ATP SYNTHASE DELTA CHAIN"/>
    <property type="match status" value="1"/>
</dbReference>